<evidence type="ECO:0000313" key="8">
    <source>
        <dbReference type="Proteomes" id="UP000831787"/>
    </source>
</evidence>
<sequence>MEHQKNLWTKRLTISFIVLLFLLLLAWLFPYYDHILVMICKILLPFLIAIVLSLLLHPLVRLLEDAGMKRSFAILLLFAVFFTLAGFGIYRGYPKLIEQLKLLSEQLPQLMQAYQGWTQEFYEQTERFPDGIHHRLDGSFTKFEGWLSARVMSVVTGMSGIFDFILLVAVIPVMTFYFLKDDKVIFRACIQILPKKWHDEAHRLGGELSHSLGGYIRGQLLISLFVGVLASIGFWLAGVPYPLVLGIVAGITNIIPYFGPLLGAVPASIVALTVSVKTFFFALIAITVIQVLEGNLLSPYIMGKSIHIHPLLIIFALIAGGELAGIPGMILAVPALTCLKAIILEVRRGQLEH</sequence>
<evidence type="ECO:0000256" key="3">
    <source>
        <dbReference type="ARBA" id="ARBA00022692"/>
    </source>
</evidence>
<feature type="transmembrane region" description="Helical" evidence="6">
    <location>
        <begin position="35"/>
        <end position="60"/>
    </location>
</feature>
<dbReference type="RefSeq" id="WP_244713392.1">
    <property type="nucleotide sequence ID" value="NZ_CP095073.1"/>
</dbReference>
<protein>
    <submittedName>
        <fullName evidence="7">AI-2E family transporter</fullName>
    </submittedName>
</protein>
<dbReference type="InterPro" id="IPR002549">
    <property type="entry name" value="AI-2E-like"/>
</dbReference>
<feature type="transmembrane region" description="Helical" evidence="6">
    <location>
        <begin position="312"/>
        <end position="339"/>
    </location>
</feature>
<evidence type="ECO:0000256" key="4">
    <source>
        <dbReference type="ARBA" id="ARBA00022989"/>
    </source>
</evidence>
<comment type="subcellular location">
    <subcellularLocation>
        <location evidence="1">Membrane</location>
        <topology evidence="1">Multi-pass membrane protein</topology>
    </subcellularLocation>
</comment>
<accession>A0ABY4EQ14</accession>
<feature type="transmembrane region" description="Helical" evidence="6">
    <location>
        <begin position="243"/>
        <end position="262"/>
    </location>
</feature>
<keyword evidence="5 6" id="KW-0472">Membrane</keyword>
<evidence type="ECO:0000313" key="7">
    <source>
        <dbReference type="EMBL" id="UOQ46294.1"/>
    </source>
</evidence>
<comment type="similarity">
    <text evidence="2">Belongs to the autoinducer-2 exporter (AI-2E) (TC 2.A.86) family.</text>
</comment>
<evidence type="ECO:0000256" key="1">
    <source>
        <dbReference type="ARBA" id="ARBA00004141"/>
    </source>
</evidence>
<dbReference type="EMBL" id="CP095073">
    <property type="protein sequence ID" value="UOQ46294.1"/>
    <property type="molecule type" value="Genomic_DNA"/>
</dbReference>
<evidence type="ECO:0000256" key="2">
    <source>
        <dbReference type="ARBA" id="ARBA00009773"/>
    </source>
</evidence>
<feature type="transmembrane region" description="Helical" evidence="6">
    <location>
        <begin position="72"/>
        <end position="93"/>
    </location>
</feature>
<proteinExistence type="inferred from homology"/>
<feature type="transmembrane region" description="Helical" evidence="6">
    <location>
        <begin position="12"/>
        <end position="29"/>
    </location>
</feature>
<dbReference type="Pfam" id="PF01594">
    <property type="entry name" value="AI-2E_transport"/>
    <property type="match status" value="1"/>
</dbReference>
<feature type="transmembrane region" description="Helical" evidence="6">
    <location>
        <begin position="220"/>
        <end position="237"/>
    </location>
</feature>
<keyword evidence="8" id="KW-1185">Reference proteome</keyword>
<dbReference type="PANTHER" id="PTHR21716">
    <property type="entry name" value="TRANSMEMBRANE PROTEIN"/>
    <property type="match status" value="1"/>
</dbReference>
<reference evidence="7 8" key="1">
    <citation type="submission" date="2022-04" db="EMBL/GenBank/DDBJ databases">
        <title>Halobacillus sp. isolated from saltern.</title>
        <authorList>
            <person name="Won M."/>
            <person name="Lee C.-M."/>
            <person name="Woen H.-Y."/>
            <person name="Kwon S.-W."/>
        </authorList>
    </citation>
    <scope>NUCLEOTIDE SEQUENCE [LARGE SCALE GENOMIC DNA]</scope>
    <source>
        <strain evidence="7 8">SSBR10-3</strain>
    </source>
</reference>
<dbReference type="PANTHER" id="PTHR21716:SF15">
    <property type="entry name" value="TRANSPORT PROTEIN YRRI-RELATED"/>
    <property type="match status" value="1"/>
</dbReference>
<keyword evidence="3 6" id="KW-0812">Transmembrane</keyword>
<keyword evidence="4 6" id="KW-1133">Transmembrane helix</keyword>
<evidence type="ECO:0000256" key="6">
    <source>
        <dbReference type="SAM" id="Phobius"/>
    </source>
</evidence>
<evidence type="ECO:0000256" key="5">
    <source>
        <dbReference type="ARBA" id="ARBA00023136"/>
    </source>
</evidence>
<gene>
    <name evidence="7" type="ORF">MUN89_10495</name>
</gene>
<organism evidence="7 8">
    <name type="scientific">Halobacillus salinarum</name>
    <dbReference type="NCBI Taxonomy" id="2932257"/>
    <lineage>
        <taxon>Bacteria</taxon>
        <taxon>Bacillati</taxon>
        <taxon>Bacillota</taxon>
        <taxon>Bacilli</taxon>
        <taxon>Bacillales</taxon>
        <taxon>Bacillaceae</taxon>
        <taxon>Halobacillus</taxon>
    </lineage>
</organism>
<feature type="transmembrane region" description="Helical" evidence="6">
    <location>
        <begin position="269"/>
        <end position="292"/>
    </location>
</feature>
<dbReference type="Proteomes" id="UP000831787">
    <property type="component" value="Chromosome"/>
</dbReference>
<name>A0ABY4EQ14_9BACI</name>
<feature type="transmembrane region" description="Helical" evidence="6">
    <location>
        <begin position="160"/>
        <end position="179"/>
    </location>
</feature>